<dbReference type="EMBL" id="PGCI01000002">
    <property type="protein sequence ID" value="PLW52017.1"/>
    <property type="molecule type" value="Genomic_DNA"/>
</dbReference>
<evidence type="ECO:0000256" key="1">
    <source>
        <dbReference type="SAM" id="MobiDB-lite"/>
    </source>
</evidence>
<evidence type="ECO:0000256" key="2">
    <source>
        <dbReference type="SAM" id="SignalP"/>
    </source>
</evidence>
<feature type="compositionally biased region" description="Polar residues" evidence="1">
    <location>
        <begin position="82"/>
        <end position="94"/>
    </location>
</feature>
<proteinExistence type="predicted"/>
<reference evidence="3 4" key="1">
    <citation type="submission" date="2017-11" db="EMBL/GenBank/DDBJ databases">
        <title>De novo assembly and phasing of dikaryotic genomes from two isolates of Puccinia coronata f. sp. avenae, the causal agent of oat crown rust.</title>
        <authorList>
            <person name="Miller M.E."/>
            <person name="Zhang Y."/>
            <person name="Omidvar V."/>
            <person name="Sperschneider J."/>
            <person name="Schwessinger B."/>
            <person name="Raley C."/>
            <person name="Palmer J.M."/>
            <person name="Garnica D."/>
            <person name="Upadhyaya N."/>
            <person name="Rathjen J."/>
            <person name="Taylor J.M."/>
            <person name="Park R.F."/>
            <person name="Dodds P.N."/>
            <person name="Hirsch C.D."/>
            <person name="Kianian S.F."/>
            <person name="Figueroa M."/>
        </authorList>
    </citation>
    <scope>NUCLEOTIDE SEQUENCE [LARGE SCALE GENOMIC DNA]</scope>
    <source>
        <strain evidence="3">12SD80</strain>
    </source>
</reference>
<gene>
    <name evidence="3" type="ORF">PCASD_02096</name>
</gene>
<dbReference type="Proteomes" id="UP000235392">
    <property type="component" value="Unassembled WGS sequence"/>
</dbReference>
<name>A0A2N5VPX3_9BASI</name>
<comment type="caution">
    <text evidence="3">The sequence shown here is derived from an EMBL/GenBank/DDBJ whole genome shotgun (WGS) entry which is preliminary data.</text>
</comment>
<feature type="chain" id="PRO_5014749661" evidence="2">
    <location>
        <begin position="23"/>
        <end position="165"/>
    </location>
</feature>
<accession>A0A2N5VPX3</accession>
<dbReference type="AlphaFoldDB" id="A0A2N5VPX3"/>
<feature type="region of interest" description="Disordered" evidence="1">
    <location>
        <begin position="82"/>
        <end position="116"/>
    </location>
</feature>
<sequence>MAQLAFLLGLLIARCPIPCIAPGDELDLELRLSSSLTDPDPSLKQHAAIIHPNAGVSVSGGPDLVMTTPSWLAFQSRVANPPSTDARISTSGSVDDSIAPITLKSPTEAGPQRQEPRNMGAGILLKELPQWTGANTPLPSFIQRSSSIQQVAPLEKSLDHTGTRP</sequence>
<feature type="compositionally biased region" description="Basic and acidic residues" evidence="1">
    <location>
        <begin position="156"/>
        <end position="165"/>
    </location>
</feature>
<evidence type="ECO:0000313" key="3">
    <source>
        <dbReference type="EMBL" id="PLW52017.1"/>
    </source>
</evidence>
<feature type="signal peptide" evidence="2">
    <location>
        <begin position="1"/>
        <end position="22"/>
    </location>
</feature>
<feature type="region of interest" description="Disordered" evidence="1">
    <location>
        <begin position="146"/>
        <end position="165"/>
    </location>
</feature>
<organism evidence="3 4">
    <name type="scientific">Puccinia coronata f. sp. avenae</name>
    <dbReference type="NCBI Taxonomy" id="200324"/>
    <lineage>
        <taxon>Eukaryota</taxon>
        <taxon>Fungi</taxon>
        <taxon>Dikarya</taxon>
        <taxon>Basidiomycota</taxon>
        <taxon>Pucciniomycotina</taxon>
        <taxon>Pucciniomycetes</taxon>
        <taxon>Pucciniales</taxon>
        <taxon>Pucciniaceae</taxon>
        <taxon>Puccinia</taxon>
    </lineage>
</organism>
<keyword evidence="2" id="KW-0732">Signal</keyword>
<evidence type="ECO:0000313" key="4">
    <source>
        <dbReference type="Proteomes" id="UP000235392"/>
    </source>
</evidence>
<protein>
    <submittedName>
        <fullName evidence="3">Uncharacterized protein</fullName>
    </submittedName>
</protein>